<evidence type="ECO:0000256" key="1">
    <source>
        <dbReference type="ARBA" id="ARBA00022723"/>
    </source>
</evidence>
<dbReference type="InterPro" id="IPR006612">
    <property type="entry name" value="THAP_Znf"/>
</dbReference>
<name>A0ABM4BGD6_HYDVU</name>
<protein>
    <submittedName>
        <fullName evidence="8">THAP domain-containing protein 11-like</fullName>
    </submittedName>
</protein>
<dbReference type="RefSeq" id="XP_065648053.1">
    <property type="nucleotide sequence ID" value="XM_065791981.1"/>
</dbReference>
<evidence type="ECO:0000256" key="2">
    <source>
        <dbReference type="ARBA" id="ARBA00022771"/>
    </source>
</evidence>
<keyword evidence="4 5" id="KW-0238">DNA-binding</keyword>
<dbReference type="SMART" id="SM00980">
    <property type="entry name" value="THAP"/>
    <property type="match status" value="1"/>
</dbReference>
<evidence type="ECO:0000259" key="6">
    <source>
        <dbReference type="PROSITE" id="PS50950"/>
    </source>
</evidence>
<dbReference type="InterPro" id="IPR026516">
    <property type="entry name" value="THAP1/10"/>
</dbReference>
<dbReference type="SMART" id="SM00692">
    <property type="entry name" value="DM3"/>
    <property type="match status" value="1"/>
</dbReference>
<keyword evidence="1" id="KW-0479">Metal-binding</keyword>
<organism evidence="7 8">
    <name type="scientific">Hydra vulgaris</name>
    <name type="common">Hydra</name>
    <name type="synonym">Hydra attenuata</name>
    <dbReference type="NCBI Taxonomy" id="6087"/>
    <lineage>
        <taxon>Eukaryota</taxon>
        <taxon>Metazoa</taxon>
        <taxon>Cnidaria</taxon>
        <taxon>Hydrozoa</taxon>
        <taxon>Hydroidolina</taxon>
        <taxon>Anthoathecata</taxon>
        <taxon>Aplanulata</taxon>
        <taxon>Hydridae</taxon>
        <taxon>Hydra</taxon>
    </lineage>
</organism>
<evidence type="ECO:0000256" key="3">
    <source>
        <dbReference type="ARBA" id="ARBA00022833"/>
    </source>
</evidence>
<dbReference type="PANTHER" id="PTHR46600:SF11">
    <property type="entry name" value="THAP DOMAIN-CONTAINING PROTEIN 10"/>
    <property type="match status" value="1"/>
</dbReference>
<keyword evidence="3" id="KW-0862">Zinc</keyword>
<evidence type="ECO:0000313" key="8">
    <source>
        <dbReference type="RefSeq" id="XP_065648053.1"/>
    </source>
</evidence>
<accession>A0ABM4BGD6</accession>
<dbReference type="GeneID" id="136077828"/>
<gene>
    <name evidence="8" type="primary">LOC136077828</name>
</gene>
<feature type="domain" description="THAP-type" evidence="6">
    <location>
        <begin position="1"/>
        <end position="85"/>
    </location>
</feature>
<dbReference type="Pfam" id="PF05485">
    <property type="entry name" value="THAP"/>
    <property type="match status" value="1"/>
</dbReference>
<evidence type="ECO:0000256" key="4">
    <source>
        <dbReference type="ARBA" id="ARBA00023125"/>
    </source>
</evidence>
<evidence type="ECO:0000313" key="7">
    <source>
        <dbReference type="Proteomes" id="UP001652625"/>
    </source>
</evidence>
<evidence type="ECO:0000256" key="5">
    <source>
        <dbReference type="PROSITE-ProRule" id="PRU00309"/>
    </source>
</evidence>
<dbReference type="Proteomes" id="UP001652625">
    <property type="component" value="Chromosome 03"/>
</dbReference>
<dbReference type="SUPFAM" id="SSF57716">
    <property type="entry name" value="Glucocorticoid receptor-like (DNA-binding domain)"/>
    <property type="match status" value="1"/>
</dbReference>
<proteinExistence type="predicted"/>
<reference evidence="8" key="1">
    <citation type="submission" date="2025-08" db="UniProtKB">
        <authorList>
            <consortium name="RefSeq"/>
        </authorList>
    </citation>
    <scope>IDENTIFICATION</scope>
</reference>
<dbReference type="PROSITE" id="PS50950">
    <property type="entry name" value="ZF_THAP"/>
    <property type="match status" value="1"/>
</dbReference>
<keyword evidence="7" id="KW-1185">Reference proteome</keyword>
<sequence>MPKSCCIVGCTNNIKKNHELKFYSLPQDEVLRRKWLNAINRAADNNACRKQWSPKSSNVYVCSAHFITGKRELFEKHPDSIPSIFDTEKLSSPQRKINISRINRVNRRTNRQNLVVPARKKLKLFDESNIEEVDFVIEKKNLCSKGH</sequence>
<keyword evidence="2 5" id="KW-0863">Zinc-finger</keyword>
<dbReference type="PANTHER" id="PTHR46600">
    <property type="entry name" value="THAP DOMAIN-CONTAINING"/>
    <property type="match status" value="1"/>
</dbReference>